<sequence length="88" mass="9668">MAAIYDNQSITLADGLQGSDICDAAVQAAFRIAYERDEDIVLMDDDGVWIVHPDGTCTASIAVLVEDDEWMRHPDTDEITPSTPRNEA</sequence>
<protein>
    <submittedName>
        <fullName evidence="1">Uncharacterized protein</fullName>
    </submittedName>
</protein>
<dbReference type="AlphaFoldDB" id="A0A0F9H2L2"/>
<evidence type="ECO:0000313" key="1">
    <source>
        <dbReference type="EMBL" id="KKM05265.1"/>
    </source>
</evidence>
<gene>
    <name evidence="1" type="ORF">LCGC14_1755870</name>
</gene>
<name>A0A0F9H2L2_9ZZZZ</name>
<proteinExistence type="predicted"/>
<reference evidence="1" key="1">
    <citation type="journal article" date="2015" name="Nature">
        <title>Complex archaea that bridge the gap between prokaryotes and eukaryotes.</title>
        <authorList>
            <person name="Spang A."/>
            <person name="Saw J.H."/>
            <person name="Jorgensen S.L."/>
            <person name="Zaremba-Niedzwiedzka K."/>
            <person name="Martijn J."/>
            <person name="Lind A.E."/>
            <person name="van Eijk R."/>
            <person name="Schleper C."/>
            <person name="Guy L."/>
            <person name="Ettema T.J."/>
        </authorList>
    </citation>
    <scope>NUCLEOTIDE SEQUENCE</scope>
</reference>
<dbReference type="EMBL" id="LAZR01016261">
    <property type="protein sequence ID" value="KKM05265.1"/>
    <property type="molecule type" value="Genomic_DNA"/>
</dbReference>
<comment type="caution">
    <text evidence="1">The sequence shown here is derived from an EMBL/GenBank/DDBJ whole genome shotgun (WGS) entry which is preliminary data.</text>
</comment>
<organism evidence="1">
    <name type="scientific">marine sediment metagenome</name>
    <dbReference type="NCBI Taxonomy" id="412755"/>
    <lineage>
        <taxon>unclassified sequences</taxon>
        <taxon>metagenomes</taxon>
        <taxon>ecological metagenomes</taxon>
    </lineage>
</organism>
<accession>A0A0F9H2L2</accession>